<feature type="domain" description="NADH:ubiquinone oxidoreductase-like 20kDa subunit" evidence="8">
    <location>
        <begin position="18"/>
        <end position="128"/>
    </location>
</feature>
<comment type="cofactor">
    <cofactor evidence="1">
        <name>[4Fe-4S] cluster</name>
        <dbReference type="ChEBI" id="CHEBI:49883"/>
    </cofactor>
</comment>
<evidence type="ECO:0000256" key="2">
    <source>
        <dbReference type="ARBA" id="ARBA00009173"/>
    </source>
</evidence>
<keyword evidence="6" id="KW-0411">Iron-sulfur</keyword>
<evidence type="ECO:0000256" key="1">
    <source>
        <dbReference type="ARBA" id="ARBA00001966"/>
    </source>
</evidence>
<evidence type="ECO:0000259" key="8">
    <source>
        <dbReference type="Pfam" id="PF01058"/>
    </source>
</evidence>
<dbReference type="GO" id="GO:0046872">
    <property type="term" value="F:metal ion binding"/>
    <property type="evidence" value="ECO:0007669"/>
    <property type="project" value="UniProtKB-KW"/>
</dbReference>
<dbReference type="Gene3D" id="3.40.50.12280">
    <property type="match status" value="1"/>
</dbReference>
<dbReference type="SUPFAM" id="SSF56770">
    <property type="entry name" value="HydA/Nqo6-like"/>
    <property type="match status" value="1"/>
</dbReference>
<dbReference type="AlphaFoldDB" id="A0A9D1SUK1"/>
<reference evidence="9" key="1">
    <citation type="submission" date="2020-10" db="EMBL/GenBank/DDBJ databases">
        <authorList>
            <person name="Gilroy R."/>
        </authorList>
    </citation>
    <scope>NUCLEOTIDE SEQUENCE</scope>
    <source>
        <strain evidence="9">ChiSjej4B22-8349</strain>
    </source>
</reference>
<evidence type="ECO:0000313" key="9">
    <source>
        <dbReference type="EMBL" id="HIU95905.1"/>
    </source>
</evidence>
<evidence type="ECO:0000256" key="3">
    <source>
        <dbReference type="ARBA" id="ARBA00022485"/>
    </source>
</evidence>
<feature type="coiled-coil region" evidence="7">
    <location>
        <begin position="130"/>
        <end position="163"/>
    </location>
</feature>
<dbReference type="GO" id="GO:0051539">
    <property type="term" value="F:4 iron, 4 sulfur cluster binding"/>
    <property type="evidence" value="ECO:0007669"/>
    <property type="project" value="UniProtKB-KW"/>
</dbReference>
<dbReference type="NCBIfam" id="NF005012">
    <property type="entry name" value="PRK06411.1"/>
    <property type="match status" value="1"/>
</dbReference>
<keyword evidence="5" id="KW-0408">Iron</keyword>
<evidence type="ECO:0000313" key="10">
    <source>
        <dbReference type="Proteomes" id="UP000824130"/>
    </source>
</evidence>
<dbReference type="Proteomes" id="UP000824130">
    <property type="component" value="Unassembled WGS sequence"/>
</dbReference>
<dbReference type="Pfam" id="PF01058">
    <property type="entry name" value="Oxidored_q6"/>
    <property type="match status" value="1"/>
</dbReference>
<accession>A0A9D1SUK1</accession>
<reference evidence="9" key="2">
    <citation type="journal article" date="2021" name="PeerJ">
        <title>Extensive microbial diversity within the chicken gut microbiome revealed by metagenomics and culture.</title>
        <authorList>
            <person name="Gilroy R."/>
            <person name="Ravi A."/>
            <person name="Getino M."/>
            <person name="Pursley I."/>
            <person name="Horton D.L."/>
            <person name="Alikhan N.F."/>
            <person name="Baker D."/>
            <person name="Gharbi K."/>
            <person name="Hall N."/>
            <person name="Watson M."/>
            <person name="Adriaenssens E.M."/>
            <person name="Foster-Nyarko E."/>
            <person name="Jarju S."/>
            <person name="Secka A."/>
            <person name="Antonio M."/>
            <person name="Oren A."/>
            <person name="Chaudhuri R.R."/>
            <person name="La Ragione R."/>
            <person name="Hildebrand F."/>
            <person name="Pallen M.J."/>
        </authorList>
    </citation>
    <scope>NUCLEOTIDE SEQUENCE</scope>
    <source>
        <strain evidence="9">ChiSjej4B22-8349</strain>
    </source>
</reference>
<sequence length="167" mass="18072">MSYIAKSPWVIHYDGSSCNGCDIEVLACLTPMYDVERFGIINTGNPKHADVFLVTGSVNEQNKDVVKQIYEQMPEPKVVVAVGICACSAGIFKQCYNIMGGVDTVIPVDVYVPGCAARPEAIIDGVVKGLSVLQEKREKLAKNQEIAEDMAAEENEKTEAAEEGGEN</sequence>
<keyword evidence="3" id="KW-0004">4Fe-4S</keyword>
<keyword evidence="7" id="KW-0175">Coiled coil</keyword>
<evidence type="ECO:0000256" key="7">
    <source>
        <dbReference type="SAM" id="Coils"/>
    </source>
</evidence>
<gene>
    <name evidence="9" type="ORF">IAD25_04250</name>
</gene>
<comment type="similarity">
    <text evidence="2">Belongs to the complex I 20 kDa subunit family.</text>
</comment>
<name>A0A9D1SUK1_9FIRM</name>
<keyword evidence="4" id="KW-0479">Metal-binding</keyword>
<proteinExistence type="inferred from homology"/>
<dbReference type="InterPro" id="IPR006137">
    <property type="entry name" value="NADH_UbQ_OxRdtase-like_20kDa"/>
</dbReference>
<organism evidence="9 10">
    <name type="scientific">Candidatus Allocopromorpha excrementipullorum</name>
    <dbReference type="NCBI Taxonomy" id="2840743"/>
    <lineage>
        <taxon>Bacteria</taxon>
        <taxon>Bacillati</taxon>
        <taxon>Bacillota</taxon>
        <taxon>Clostridia</taxon>
        <taxon>Eubacteriales</taxon>
        <taxon>Eubacteriaceae</taxon>
        <taxon>Eubacteriaceae incertae sedis</taxon>
        <taxon>Candidatus Allocopromorpha</taxon>
    </lineage>
</organism>
<evidence type="ECO:0000256" key="5">
    <source>
        <dbReference type="ARBA" id="ARBA00023004"/>
    </source>
</evidence>
<evidence type="ECO:0000256" key="6">
    <source>
        <dbReference type="ARBA" id="ARBA00023014"/>
    </source>
</evidence>
<evidence type="ECO:0000256" key="4">
    <source>
        <dbReference type="ARBA" id="ARBA00022723"/>
    </source>
</evidence>
<comment type="caution">
    <text evidence="9">The sequence shown here is derived from an EMBL/GenBank/DDBJ whole genome shotgun (WGS) entry which is preliminary data.</text>
</comment>
<dbReference type="PANTHER" id="PTHR42989">
    <property type="entry name" value="HYDROGENASE-4 COMPONENT I"/>
    <property type="match status" value="1"/>
</dbReference>
<dbReference type="InterPro" id="IPR052375">
    <property type="entry name" value="Complex_I_20kDa-like"/>
</dbReference>
<dbReference type="PANTHER" id="PTHR42989:SF1">
    <property type="entry name" value="FORMATE HYDROGENLYASE SUBUNIT 7-RELATED"/>
    <property type="match status" value="1"/>
</dbReference>
<protein>
    <submittedName>
        <fullName evidence="9">NADH-quinone oxidoreductase subunit B family protein</fullName>
    </submittedName>
</protein>
<dbReference type="EMBL" id="DVOB01000093">
    <property type="protein sequence ID" value="HIU95905.1"/>
    <property type="molecule type" value="Genomic_DNA"/>
</dbReference>